<feature type="region of interest" description="Disordered" evidence="1">
    <location>
        <begin position="75"/>
        <end position="106"/>
    </location>
</feature>
<feature type="compositionally biased region" description="Basic and acidic residues" evidence="1">
    <location>
        <begin position="75"/>
        <end position="86"/>
    </location>
</feature>
<protein>
    <submittedName>
        <fullName evidence="2">Uncharacterized protein</fullName>
    </submittedName>
</protein>
<evidence type="ECO:0000256" key="1">
    <source>
        <dbReference type="SAM" id="MobiDB-lite"/>
    </source>
</evidence>
<evidence type="ECO:0000313" key="2">
    <source>
        <dbReference type="EMBL" id="CAA2976815.1"/>
    </source>
</evidence>
<name>A0A8S0RD96_OLEEU</name>
<dbReference type="Gramene" id="OE9A029189T1">
    <property type="protein sequence ID" value="OE9A029189C1"/>
    <property type="gene ID" value="OE9A029189"/>
</dbReference>
<proteinExistence type="predicted"/>
<dbReference type="EMBL" id="CACTIH010002562">
    <property type="protein sequence ID" value="CAA2976815.1"/>
    <property type="molecule type" value="Genomic_DNA"/>
</dbReference>
<reference evidence="2 3" key="1">
    <citation type="submission" date="2019-12" db="EMBL/GenBank/DDBJ databases">
        <authorList>
            <person name="Alioto T."/>
            <person name="Alioto T."/>
            <person name="Gomez Garrido J."/>
        </authorList>
    </citation>
    <scope>NUCLEOTIDE SEQUENCE [LARGE SCALE GENOMIC DNA]</scope>
</reference>
<keyword evidence="3" id="KW-1185">Reference proteome</keyword>
<dbReference type="Proteomes" id="UP000594638">
    <property type="component" value="Unassembled WGS sequence"/>
</dbReference>
<comment type="caution">
    <text evidence="2">The sequence shown here is derived from an EMBL/GenBank/DDBJ whole genome shotgun (WGS) entry which is preliminary data.</text>
</comment>
<gene>
    <name evidence="2" type="ORF">OLEA9_A029189</name>
</gene>
<organism evidence="2 3">
    <name type="scientific">Olea europaea subsp. europaea</name>
    <dbReference type="NCBI Taxonomy" id="158383"/>
    <lineage>
        <taxon>Eukaryota</taxon>
        <taxon>Viridiplantae</taxon>
        <taxon>Streptophyta</taxon>
        <taxon>Embryophyta</taxon>
        <taxon>Tracheophyta</taxon>
        <taxon>Spermatophyta</taxon>
        <taxon>Magnoliopsida</taxon>
        <taxon>eudicotyledons</taxon>
        <taxon>Gunneridae</taxon>
        <taxon>Pentapetalae</taxon>
        <taxon>asterids</taxon>
        <taxon>lamiids</taxon>
        <taxon>Lamiales</taxon>
        <taxon>Oleaceae</taxon>
        <taxon>Oleeae</taxon>
        <taxon>Olea</taxon>
    </lineage>
</organism>
<sequence>PEEAPGHMPCAGAHAYEGSLLPGASCEAHLSREQKASAYAVADKTASLGTAHKHGACRASGRHRTWPLPVMMTHPREAQSSEESRWGKQVSKARSTWAEKLGRAQE</sequence>
<dbReference type="AlphaFoldDB" id="A0A8S0RD96"/>
<evidence type="ECO:0000313" key="3">
    <source>
        <dbReference type="Proteomes" id="UP000594638"/>
    </source>
</evidence>
<accession>A0A8S0RD96</accession>
<feature type="non-terminal residue" evidence="2">
    <location>
        <position position="1"/>
    </location>
</feature>